<name>A0A644TSF1_9ZZZZ</name>
<dbReference type="Pfam" id="PF18962">
    <property type="entry name" value="Por_Secre_tail"/>
    <property type="match status" value="1"/>
</dbReference>
<protein>
    <recommendedName>
        <fullName evidence="4">PKD domain-containing protein</fullName>
    </recommendedName>
</protein>
<evidence type="ECO:0000259" key="4">
    <source>
        <dbReference type="PROSITE" id="PS50093"/>
    </source>
</evidence>
<organism evidence="5">
    <name type="scientific">bioreactor metagenome</name>
    <dbReference type="NCBI Taxonomy" id="1076179"/>
    <lineage>
        <taxon>unclassified sequences</taxon>
        <taxon>metagenomes</taxon>
        <taxon>ecological metagenomes</taxon>
    </lineage>
</organism>
<dbReference type="GO" id="GO:0005576">
    <property type="term" value="C:extracellular region"/>
    <property type="evidence" value="ECO:0007669"/>
    <property type="project" value="UniProtKB-SubCell"/>
</dbReference>
<dbReference type="InterPro" id="IPR013783">
    <property type="entry name" value="Ig-like_fold"/>
</dbReference>
<dbReference type="PROSITE" id="PS50093">
    <property type="entry name" value="PKD"/>
    <property type="match status" value="1"/>
</dbReference>
<dbReference type="SUPFAM" id="SSF49299">
    <property type="entry name" value="PKD domain"/>
    <property type="match status" value="2"/>
</dbReference>
<proteinExistence type="predicted"/>
<dbReference type="Pfam" id="PF24517">
    <property type="entry name" value="CBM96"/>
    <property type="match status" value="1"/>
</dbReference>
<dbReference type="Gene3D" id="2.60.40.10">
    <property type="entry name" value="Immunoglobulins"/>
    <property type="match status" value="2"/>
</dbReference>
<dbReference type="NCBIfam" id="NF033679">
    <property type="entry name" value="DNRLRE_dom"/>
    <property type="match status" value="1"/>
</dbReference>
<evidence type="ECO:0000256" key="2">
    <source>
        <dbReference type="ARBA" id="ARBA00022525"/>
    </source>
</evidence>
<comment type="subcellular location">
    <subcellularLocation>
        <location evidence="1">Secreted</location>
    </subcellularLocation>
</comment>
<evidence type="ECO:0000256" key="1">
    <source>
        <dbReference type="ARBA" id="ARBA00004613"/>
    </source>
</evidence>
<dbReference type="InterPro" id="IPR026444">
    <property type="entry name" value="Secre_tail"/>
</dbReference>
<dbReference type="NCBIfam" id="TIGR04183">
    <property type="entry name" value="Por_Secre_tail"/>
    <property type="match status" value="1"/>
</dbReference>
<comment type="caution">
    <text evidence="5">The sequence shown here is derived from an EMBL/GenBank/DDBJ whole genome shotgun (WGS) entry which is preliminary data.</text>
</comment>
<sequence>MKTTLFVRMIFISLIMFSYPMLHAQVEIKIRPGLEDNKDVYLNSLYVYGFSNHQSLIASAWTYYDEFGIGRSFIDFRLPLLPDSLTNFSARLDLYYDYSATHVGHYGDNFCLIERIIQPWDENSINWFNQPYITTASSVITNSTQYENQDLLGIDVTELIRDMYEDPNNSYGLRLSLLTEDLYRSLILASGDHPDENIRPCLVISYDTCDKPNDRFHFELDNLHCNFQYDDPSVTSWNWFFGEGYGSSLQNPEYTFTEEGTYYVCLEVANNCDTITICDSVTVCLTVMPSFSYKIVDSLKVKFINQSNCKCDFYWDFGNGYYSILENPEILFTEGGLQNVCLYVTNDCGMRMFCDTINLNSSLGLENFRLGDDLSVYPNPAKDFIYIQSGSRKILRIELYNDQGMFEEVSFSANTDLNYKLPLQHSAPGLYFLRLITKDGCIIKRIIVL</sequence>
<evidence type="ECO:0000256" key="3">
    <source>
        <dbReference type="ARBA" id="ARBA00022729"/>
    </source>
</evidence>
<accession>A0A644TSF1</accession>
<evidence type="ECO:0000313" key="5">
    <source>
        <dbReference type="EMBL" id="MPL69893.1"/>
    </source>
</evidence>
<dbReference type="EMBL" id="VSSQ01000049">
    <property type="protein sequence ID" value="MPL69893.1"/>
    <property type="molecule type" value="Genomic_DNA"/>
</dbReference>
<dbReference type="CDD" id="cd00146">
    <property type="entry name" value="PKD"/>
    <property type="match status" value="1"/>
</dbReference>
<keyword evidence="2" id="KW-0964">Secreted</keyword>
<reference evidence="5" key="1">
    <citation type="submission" date="2019-08" db="EMBL/GenBank/DDBJ databases">
        <authorList>
            <person name="Kucharzyk K."/>
            <person name="Murdoch R.W."/>
            <person name="Higgins S."/>
            <person name="Loffler F."/>
        </authorList>
    </citation>
    <scope>NUCLEOTIDE SEQUENCE</scope>
</reference>
<gene>
    <name evidence="5" type="ORF">SDC9_15644</name>
</gene>
<dbReference type="Pfam" id="PF18911">
    <property type="entry name" value="PKD_4"/>
    <property type="match status" value="1"/>
</dbReference>
<feature type="domain" description="PKD" evidence="4">
    <location>
        <begin position="231"/>
        <end position="283"/>
    </location>
</feature>
<dbReference type="InterPro" id="IPR035986">
    <property type="entry name" value="PKD_dom_sf"/>
</dbReference>
<dbReference type="InterPro" id="IPR000601">
    <property type="entry name" value="PKD_dom"/>
</dbReference>
<dbReference type="AlphaFoldDB" id="A0A644TSF1"/>
<dbReference type="InterPro" id="IPR055372">
    <property type="entry name" value="CBM96"/>
</dbReference>
<keyword evidence="3" id="KW-0732">Signal</keyword>